<dbReference type="AlphaFoldDB" id="A0A5C6FU76"/>
<gene>
    <name evidence="1" type="ORF">V7x_21710</name>
</gene>
<sequence>MKAENTLARYLHPGIFHVNPCVDGHTVTEDRCDSLD</sequence>
<evidence type="ECO:0000313" key="2">
    <source>
        <dbReference type="Proteomes" id="UP000316476"/>
    </source>
</evidence>
<dbReference type="EMBL" id="SJPZ01000001">
    <property type="protein sequence ID" value="TWU66602.1"/>
    <property type="molecule type" value="Genomic_DNA"/>
</dbReference>
<organism evidence="1 2">
    <name type="scientific">Crateriforma conspicua</name>
    <dbReference type="NCBI Taxonomy" id="2527996"/>
    <lineage>
        <taxon>Bacteria</taxon>
        <taxon>Pseudomonadati</taxon>
        <taxon>Planctomycetota</taxon>
        <taxon>Planctomycetia</taxon>
        <taxon>Planctomycetales</taxon>
        <taxon>Planctomycetaceae</taxon>
        <taxon>Crateriforma</taxon>
    </lineage>
</organism>
<protein>
    <submittedName>
        <fullName evidence="1">Uncharacterized protein</fullName>
    </submittedName>
</protein>
<evidence type="ECO:0000313" key="1">
    <source>
        <dbReference type="EMBL" id="TWU66602.1"/>
    </source>
</evidence>
<dbReference type="Proteomes" id="UP000316476">
    <property type="component" value="Unassembled WGS sequence"/>
</dbReference>
<reference evidence="1 2" key="1">
    <citation type="submission" date="2019-02" db="EMBL/GenBank/DDBJ databases">
        <title>Deep-cultivation of Planctomycetes and their phenomic and genomic characterization uncovers novel biology.</title>
        <authorList>
            <person name="Wiegand S."/>
            <person name="Jogler M."/>
            <person name="Boedeker C."/>
            <person name="Pinto D."/>
            <person name="Vollmers J."/>
            <person name="Rivas-Marin E."/>
            <person name="Kohn T."/>
            <person name="Peeters S.H."/>
            <person name="Heuer A."/>
            <person name="Rast P."/>
            <person name="Oberbeckmann S."/>
            <person name="Bunk B."/>
            <person name="Jeske O."/>
            <person name="Meyerdierks A."/>
            <person name="Storesund J.E."/>
            <person name="Kallscheuer N."/>
            <person name="Luecker S."/>
            <person name="Lage O.M."/>
            <person name="Pohl T."/>
            <person name="Merkel B.J."/>
            <person name="Hornburger P."/>
            <person name="Mueller R.-W."/>
            <person name="Bruemmer F."/>
            <person name="Labrenz M."/>
            <person name="Spormann A.M."/>
            <person name="Op Den Camp H."/>
            <person name="Overmann J."/>
            <person name="Amann R."/>
            <person name="Jetten M.S.M."/>
            <person name="Mascher T."/>
            <person name="Medema M.H."/>
            <person name="Devos D.P."/>
            <person name="Kaster A.-K."/>
            <person name="Ovreas L."/>
            <person name="Rohde M."/>
            <person name="Galperin M.Y."/>
            <person name="Jogler C."/>
        </authorList>
    </citation>
    <scope>NUCLEOTIDE SEQUENCE [LARGE SCALE GENOMIC DNA]</scope>
    <source>
        <strain evidence="1 2">V7</strain>
    </source>
</reference>
<name>A0A5C6FU76_9PLAN</name>
<proteinExistence type="predicted"/>
<accession>A0A5C6FU76</accession>
<comment type="caution">
    <text evidence="1">The sequence shown here is derived from an EMBL/GenBank/DDBJ whole genome shotgun (WGS) entry which is preliminary data.</text>
</comment>